<dbReference type="EMBL" id="MSFO01000002">
    <property type="protein sequence ID" value="PLB51579.1"/>
    <property type="molecule type" value="Genomic_DNA"/>
</dbReference>
<sequence>MSVCKVGPYPKKRRDHGRSKPDVRSMRSRFERPGDHGRGRYSHSVPSTYDARSICKVGPYQEREEIYGHSEPSVDKTRSRVSRSGDHQRMKDEAEKDRDVADWKLNKWGDEPCREKLWSQQTRRPHERIELLAQGTIAGWKMGLKKTGL</sequence>
<dbReference type="AlphaFoldDB" id="A0A2I2GFC6"/>
<proteinExistence type="predicted"/>
<organism evidence="2 3">
    <name type="scientific">Aspergillus steynii IBT 23096</name>
    <dbReference type="NCBI Taxonomy" id="1392250"/>
    <lineage>
        <taxon>Eukaryota</taxon>
        <taxon>Fungi</taxon>
        <taxon>Dikarya</taxon>
        <taxon>Ascomycota</taxon>
        <taxon>Pezizomycotina</taxon>
        <taxon>Eurotiomycetes</taxon>
        <taxon>Eurotiomycetidae</taxon>
        <taxon>Eurotiales</taxon>
        <taxon>Aspergillaceae</taxon>
        <taxon>Aspergillus</taxon>
        <taxon>Aspergillus subgen. Circumdati</taxon>
    </lineage>
</organism>
<evidence type="ECO:0000313" key="3">
    <source>
        <dbReference type="Proteomes" id="UP000234275"/>
    </source>
</evidence>
<keyword evidence="3" id="KW-1185">Reference proteome</keyword>
<evidence type="ECO:0000256" key="1">
    <source>
        <dbReference type="SAM" id="MobiDB-lite"/>
    </source>
</evidence>
<feature type="region of interest" description="Disordered" evidence="1">
    <location>
        <begin position="1"/>
        <end position="46"/>
    </location>
</feature>
<dbReference type="RefSeq" id="XP_024706881.1">
    <property type="nucleotide sequence ID" value="XM_024855396.1"/>
</dbReference>
<comment type="caution">
    <text evidence="2">The sequence shown here is derived from an EMBL/GenBank/DDBJ whole genome shotgun (WGS) entry which is preliminary data.</text>
</comment>
<feature type="region of interest" description="Disordered" evidence="1">
    <location>
        <begin position="63"/>
        <end position="99"/>
    </location>
</feature>
<feature type="compositionally biased region" description="Basic and acidic residues" evidence="1">
    <location>
        <begin position="18"/>
        <end position="38"/>
    </location>
</feature>
<reference evidence="2 3" key="1">
    <citation type="submission" date="2016-12" db="EMBL/GenBank/DDBJ databases">
        <title>The genomes of Aspergillus section Nigri reveals drivers in fungal speciation.</title>
        <authorList>
            <consortium name="DOE Joint Genome Institute"/>
            <person name="Vesth T.C."/>
            <person name="Nybo J."/>
            <person name="Theobald S."/>
            <person name="Brandl J."/>
            <person name="Frisvad J.C."/>
            <person name="Nielsen K.F."/>
            <person name="Lyhne E.K."/>
            <person name="Kogle M.E."/>
            <person name="Kuo A."/>
            <person name="Riley R."/>
            <person name="Clum A."/>
            <person name="Nolan M."/>
            <person name="Lipzen A."/>
            <person name="Salamov A."/>
            <person name="Henrissat B."/>
            <person name="Wiebenga A."/>
            <person name="De Vries R.P."/>
            <person name="Grigoriev I.V."/>
            <person name="Mortensen U.H."/>
            <person name="Andersen M.R."/>
            <person name="Baker S.E."/>
        </authorList>
    </citation>
    <scope>NUCLEOTIDE SEQUENCE [LARGE SCALE GENOMIC DNA]</scope>
    <source>
        <strain evidence="2 3">IBT 23096</strain>
    </source>
</reference>
<dbReference type="VEuPathDB" id="FungiDB:P170DRAFT_81226"/>
<evidence type="ECO:0000313" key="2">
    <source>
        <dbReference type="EMBL" id="PLB51579.1"/>
    </source>
</evidence>
<dbReference type="Proteomes" id="UP000234275">
    <property type="component" value="Unassembled WGS sequence"/>
</dbReference>
<accession>A0A2I2GFC6</accession>
<gene>
    <name evidence="2" type="ORF">P170DRAFT_81226</name>
</gene>
<name>A0A2I2GFC6_9EURO</name>
<dbReference type="GeneID" id="36563103"/>
<protein>
    <submittedName>
        <fullName evidence="2">Uncharacterized protein</fullName>
    </submittedName>
</protein>